<feature type="compositionally biased region" description="Basic residues" evidence="1">
    <location>
        <begin position="1"/>
        <end position="32"/>
    </location>
</feature>
<keyword evidence="3" id="KW-1185">Reference proteome</keyword>
<proteinExistence type="predicted"/>
<evidence type="ECO:0000313" key="3">
    <source>
        <dbReference type="Proteomes" id="UP000005237"/>
    </source>
</evidence>
<dbReference type="AlphaFoldDB" id="A0A8R1EFA1"/>
<evidence type="ECO:0000313" key="2">
    <source>
        <dbReference type="EnsemblMetazoa" id="CJA35099.1"/>
    </source>
</evidence>
<reference evidence="2" key="2">
    <citation type="submission" date="2022-06" db="UniProtKB">
        <authorList>
            <consortium name="EnsemblMetazoa"/>
        </authorList>
    </citation>
    <scope>IDENTIFICATION</scope>
    <source>
        <strain evidence="2">DF5081</strain>
    </source>
</reference>
<accession>A0A8R1EFA1</accession>
<reference evidence="3" key="1">
    <citation type="submission" date="2010-08" db="EMBL/GenBank/DDBJ databases">
        <authorList>
            <consortium name="Caenorhabditis japonica Sequencing Consortium"/>
            <person name="Wilson R.K."/>
        </authorList>
    </citation>
    <scope>NUCLEOTIDE SEQUENCE [LARGE SCALE GENOMIC DNA]</scope>
    <source>
        <strain evidence="3">DF5081</strain>
    </source>
</reference>
<organism evidence="2 3">
    <name type="scientific">Caenorhabditis japonica</name>
    <dbReference type="NCBI Taxonomy" id="281687"/>
    <lineage>
        <taxon>Eukaryota</taxon>
        <taxon>Metazoa</taxon>
        <taxon>Ecdysozoa</taxon>
        <taxon>Nematoda</taxon>
        <taxon>Chromadorea</taxon>
        <taxon>Rhabditida</taxon>
        <taxon>Rhabditina</taxon>
        <taxon>Rhabditomorpha</taxon>
        <taxon>Rhabditoidea</taxon>
        <taxon>Rhabditidae</taxon>
        <taxon>Peloderinae</taxon>
        <taxon>Caenorhabditis</taxon>
    </lineage>
</organism>
<protein>
    <submittedName>
        <fullName evidence="2">Uncharacterized protein</fullName>
    </submittedName>
</protein>
<feature type="region of interest" description="Disordered" evidence="1">
    <location>
        <begin position="1"/>
        <end position="70"/>
    </location>
</feature>
<sequence length="70" mass="7666">MIKKAGAKGKKRLAKNKMAPKAKKGVIQKKKMNPSVGKSESSLEHKTPVKPEAPPTTTMELRTGTRKSYC</sequence>
<dbReference type="Proteomes" id="UP000005237">
    <property type="component" value="Unassembled WGS sequence"/>
</dbReference>
<name>A0A8R1EFA1_CAEJA</name>
<evidence type="ECO:0000256" key="1">
    <source>
        <dbReference type="SAM" id="MobiDB-lite"/>
    </source>
</evidence>
<dbReference type="EnsemblMetazoa" id="CJA35099.1">
    <property type="protein sequence ID" value="CJA35099.1"/>
    <property type="gene ID" value="WBGene00210946"/>
</dbReference>